<feature type="transmembrane region" description="Helical" evidence="1">
    <location>
        <begin position="109"/>
        <end position="130"/>
    </location>
</feature>
<evidence type="ECO:0000256" key="1">
    <source>
        <dbReference type="SAM" id="Phobius"/>
    </source>
</evidence>
<dbReference type="EMBL" id="CP002046">
    <property type="protein sequence ID" value="EAP86798.1"/>
    <property type="molecule type" value="Genomic_DNA"/>
</dbReference>
<keyword evidence="3" id="KW-1185">Reference proteome</keyword>
<sequence length="299" mass="34828">MFVNKASIFAEILKMPNSKLITFLKISVILVLLGRAYQFIFFSAPFISLYYYAEYFKPYVEKQFKMTWHEFLSLPEIDIYTDYIVYCFGTLFIITIPFVIWLRQKNYKAFQVPILFSGIGLIFLAVLLTITKNYKIGQFIEYSIQFTTPFILLSYLRFNLSYKTLQFILKLITALTFIGHGLYALGYYPVPGYFVDMVIRIFNCSESFAKSFLLIAGILDFVIAIGIFLPNKTIVKYCLIWAVIWGFSTAMARLLGNFYSDFILRSLHQNTFEMLYRLPHGLIPLLLLYMDNKGSISKS</sequence>
<evidence type="ECO:0000313" key="2">
    <source>
        <dbReference type="EMBL" id="EAP86798.1"/>
    </source>
</evidence>
<gene>
    <name evidence="2" type="ordered locus">CA2559_12198</name>
</gene>
<dbReference type="KEGG" id="cat:CA2559_12198"/>
<reference evidence="2 3" key="1">
    <citation type="journal article" date="2010" name="J. Bacteriol.">
        <title>The complete genome sequence of Croceibacter atlanticus HTCC2559T.</title>
        <authorList>
            <person name="Oh H.M."/>
            <person name="Kang I."/>
            <person name="Ferriera S."/>
            <person name="Giovannoni S.J."/>
            <person name="Cho J.C."/>
        </authorList>
    </citation>
    <scope>NUCLEOTIDE SEQUENCE [LARGE SCALE GENOMIC DNA]</scope>
    <source>
        <strain evidence="3">ATCC BAA-628 / HTCC2559 / KCTC 12090</strain>
    </source>
</reference>
<dbReference type="eggNOG" id="ENOG502ZBWN">
    <property type="taxonomic scope" value="Bacteria"/>
</dbReference>
<dbReference type="Proteomes" id="UP000002297">
    <property type="component" value="Chromosome"/>
</dbReference>
<protein>
    <submittedName>
        <fullName evidence="2">Uncharacterized protein</fullName>
    </submittedName>
</protein>
<feature type="transmembrane region" description="Helical" evidence="1">
    <location>
        <begin position="20"/>
        <end position="53"/>
    </location>
</feature>
<evidence type="ECO:0000313" key="3">
    <source>
        <dbReference type="Proteomes" id="UP000002297"/>
    </source>
</evidence>
<dbReference type="HOGENOM" id="CLU_956082_0_0_10"/>
<feature type="transmembrane region" description="Helical" evidence="1">
    <location>
        <begin position="83"/>
        <end position="102"/>
    </location>
</feature>
<keyword evidence="1" id="KW-1133">Transmembrane helix</keyword>
<keyword evidence="1" id="KW-0812">Transmembrane</keyword>
<feature type="transmembrane region" description="Helical" evidence="1">
    <location>
        <begin position="168"/>
        <end position="188"/>
    </location>
</feature>
<keyword evidence="1" id="KW-0472">Membrane</keyword>
<name>A3UAG2_CROAH</name>
<dbReference type="STRING" id="216432.CA2559_12198"/>
<feature type="transmembrane region" description="Helical" evidence="1">
    <location>
        <begin position="234"/>
        <end position="254"/>
    </location>
</feature>
<feature type="transmembrane region" description="Helical" evidence="1">
    <location>
        <begin position="208"/>
        <end position="229"/>
    </location>
</feature>
<organism evidence="2 3">
    <name type="scientific">Croceibacter atlanticus (strain ATCC BAA-628 / JCM 21780 / CIP 108009 / IAM 15332 / KCTC 12090 / HTCC2559)</name>
    <dbReference type="NCBI Taxonomy" id="216432"/>
    <lineage>
        <taxon>Bacteria</taxon>
        <taxon>Pseudomonadati</taxon>
        <taxon>Bacteroidota</taxon>
        <taxon>Flavobacteriia</taxon>
        <taxon>Flavobacteriales</taxon>
        <taxon>Flavobacteriaceae</taxon>
        <taxon>Croceibacter</taxon>
    </lineage>
</organism>
<dbReference type="AlphaFoldDB" id="A3UAG2"/>
<accession>A3UAG2</accession>
<feature type="transmembrane region" description="Helical" evidence="1">
    <location>
        <begin position="136"/>
        <end position="156"/>
    </location>
</feature>
<proteinExistence type="predicted"/>